<accession>A0A9X2JHS4</accession>
<comment type="caution">
    <text evidence="1">The sequence shown here is derived from an EMBL/GenBank/DDBJ whole genome shotgun (WGS) entry which is preliminary data.</text>
</comment>
<organism evidence="1 2">
    <name type="scientific">Aeoliella straminimaris</name>
    <dbReference type="NCBI Taxonomy" id="2954799"/>
    <lineage>
        <taxon>Bacteria</taxon>
        <taxon>Pseudomonadati</taxon>
        <taxon>Planctomycetota</taxon>
        <taxon>Planctomycetia</taxon>
        <taxon>Pirellulales</taxon>
        <taxon>Lacipirellulaceae</taxon>
        <taxon>Aeoliella</taxon>
    </lineage>
</organism>
<name>A0A9X2JHS4_9BACT</name>
<dbReference type="Proteomes" id="UP001155241">
    <property type="component" value="Unassembled WGS sequence"/>
</dbReference>
<reference evidence="1" key="1">
    <citation type="submission" date="2022-06" db="EMBL/GenBank/DDBJ databases">
        <title>Aeoliella straminimaris, a novel planctomycete from sediments.</title>
        <authorList>
            <person name="Vitorino I.R."/>
            <person name="Lage O.M."/>
        </authorList>
    </citation>
    <scope>NUCLEOTIDE SEQUENCE</scope>
    <source>
        <strain evidence="1">ICT_H6.2</strain>
    </source>
</reference>
<dbReference type="AlphaFoldDB" id="A0A9X2JHS4"/>
<sequence>MAIATDIRGTVFKNGPAVLMGRIVGSDGQSVTTSDIAAVHYSVLEVDHSSHDYLSPIDGHDNVELDVDDVFYDSLQTGGPWAVDDVGYNFRHDLDVSTDDAFPNAGVDYQVRYEVTPVAGQKIVFRFLVKCI</sequence>
<keyword evidence="2" id="KW-1185">Reference proteome</keyword>
<gene>
    <name evidence="1" type="ORF">NG895_17835</name>
</gene>
<evidence type="ECO:0000313" key="2">
    <source>
        <dbReference type="Proteomes" id="UP001155241"/>
    </source>
</evidence>
<evidence type="ECO:0000313" key="1">
    <source>
        <dbReference type="EMBL" id="MCO6045762.1"/>
    </source>
</evidence>
<proteinExistence type="predicted"/>
<dbReference type="RefSeq" id="WP_252853875.1">
    <property type="nucleotide sequence ID" value="NZ_JAMXLR010000061.1"/>
</dbReference>
<dbReference type="EMBL" id="JAMXLR010000061">
    <property type="protein sequence ID" value="MCO6045762.1"/>
    <property type="molecule type" value="Genomic_DNA"/>
</dbReference>
<protein>
    <submittedName>
        <fullName evidence="1">Uncharacterized protein</fullName>
    </submittedName>
</protein>